<reference evidence="1 2" key="1">
    <citation type="journal article" date="2018" name="Genome Biol. Evol.">
        <title>Multiple Roots of Fruiting Body Formation in Amoebozoa.</title>
        <authorList>
            <person name="Hillmann F."/>
            <person name="Forbes G."/>
            <person name="Novohradska S."/>
            <person name="Ferling I."/>
            <person name="Riege K."/>
            <person name="Groth M."/>
            <person name="Westermann M."/>
            <person name="Marz M."/>
            <person name="Spaller T."/>
            <person name="Winckler T."/>
            <person name="Schaap P."/>
            <person name="Glockner G."/>
        </authorList>
    </citation>
    <scope>NUCLEOTIDE SEQUENCE [LARGE SCALE GENOMIC DNA]</scope>
    <source>
        <strain evidence="1 2">Jena</strain>
    </source>
</reference>
<evidence type="ECO:0000313" key="1">
    <source>
        <dbReference type="EMBL" id="PRP77873.1"/>
    </source>
</evidence>
<keyword evidence="2" id="KW-1185">Reference proteome</keyword>
<protein>
    <submittedName>
        <fullName evidence="1">Uncharacterized protein</fullName>
    </submittedName>
</protein>
<dbReference type="AlphaFoldDB" id="A0A2P6N1R3"/>
<dbReference type="InParanoid" id="A0A2P6N1R3"/>
<accession>A0A2P6N1R3</accession>
<sequence>MDYVVTVAVDIIGWNNSDGLNSLRFDKFPYGHPSVSAWHTTAYLTSSEWAFSGEIVAVCGCVNRTPGSERSIRAVTSSPTHEVGVCNLQIVRSFFFSRLSSKDEILALWSVT</sequence>
<organism evidence="1 2">
    <name type="scientific">Planoprotostelium fungivorum</name>
    <dbReference type="NCBI Taxonomy" id="1890364"/>
    <lineage>
        <taxon>Eukaryota</taxon>
        <taxon>Amoebozoa</taxon>
        <taxon>Evosea</taxon>
        <taxon>Variosea</taxon>
        <taxon>Cavosteliida</taxon>
        <taxon>Cavosteliaceae</taxon>
        <taxon>Planoprotostelium</taxon>
    </lineage>
</organism>
<comment type="caution">
    <text evidence="1">The sequence shown here is derived from an EMBL/GenBank/DDBJ whole genome shotgun (WGS) entry which is preliminary data.</text>
</comment>
<gene>
    <name evidence="1" type="ORF">PROFUN_08547</name>
</gene>
<proteinExistence type="predicted"/>
<dbReference type="Proteomes" id="UP000241769">
    <property type="component" value="Unassembled WGS sequence"/>
</dbReference>
<dbReference type="EMBL" id="MDYQ01000251">
    <property type="protein sequence ID" value="PRP77873.1"/>
    <property type="molecule type" value="Genomic_DNA"/>
</dbReference>
<evidence type="ECO:0000313" key="2">
    <source>
        <dbReference type="Proteomes" id="UP000241769"/>
    </source>
</evidence>
<name>A0A2P6N1R3_9EUKA</name>